<evidence type="ECO:0000313" key="3">
    <source>
        <dbReference type="RefSeq" id="XP_004505761.1"/>
    </source>
</evidence>
<dbReference type="PANTHER" id="PTHR36756:SF1">
    <property type="entry name" value="EXPRESSED PROTEIN"/>
    <property type="match status" value="1"/>
</dbReference>
<keyword evidence="2" id="KW-1185">Reference proteome</keyword>
<reference evidence="2" key="1">
    <citation type="journal article" date="2013" name="Nat. Biotechnol.">
        <title>Draft genome sequence of chickpea (Cicer arietinum) provides a resource for trait improvement.</title>
        <authorList>
            <person name="Varshney R.K."/>
            <person name="Song C."/>
            <person name="Saxena R.K."/>
            <person name="Azam S."/>
            <person name="Yu S."/>
            <person name="Sharpe A.G."/>
            <person name="Cannon S."/>
            <person name="Baek J."/>
            <person name="Rosen B.D."/>
            <person name="Tar'an B."/>
            <person name="Millan T."/>
            <person name="Zhang X."/>
            <person name="Ramsay L.D."/>
            <person name="Iwata A."/>
            <person name="Wang Y."/>
            <person name="Nelson W."/>
            <person name="Farmer A.D."/>
            <person name="Gaur P.M."/>
            <person name="Soderlund C."/>
            <person name="Penmetsa R.V."/>
            <person name="Xu C."/>
            <person name="Bharti A.K."/>
            <person name="He W."/>
            <person name="Winter P."/>
            <person name="Zhao S."/>
            <person name="Hane J.K."/>
            <person name="Carrasquilla-Garcia N."/>
            <person name="Condie J.A."/>
            <person name="Upadhyaya H.D."/>
            <person name="Luo M.C."/>
            <person name="Thudi M."/>
            <person name="Gowda C.L."/>
            <person name="Singh N.P."/>
            <person name="Lichtenzveig J."/>
            <person name="Gali K.K."/>
            <person name="Rubio J."/>
            <person name="Nadarajan N."/>
            <person name="Dolezel J."/>
            <person name="Bansal K.C."/>
            <person name="Xu X."/>
            <person name="Edwards D."/>
            <person name="Zhang G."/>
            <person name="Kahl G."/>
            <person name="Gil J."/>
            <person name="Singh K.B."/>
            <person name="Datta S.K."/>
            <person name="Jackson S.A."/>
            <person name="Wang J."/>
            <person name="Cook D.R."/>
        </authorList>
    </citation>
    <scope>NUCLEOTIDE SEQUENCE [LARGE SCALE GENOMIC DNA]</scope>
    <source>
        <strain evidence="2">cv. CDC Frontier</strain>
    </source>
</reference>
<feature type="compositionally biased region" description="Basic and acidic residues" evidence="1">
    <location>
        <begin position="62"/>
        <end position="76"/>
    </location>
</feature>
<dbReference type="AlphaFoldDB" id="A0A1S2YK00"/>
<accession>A0A1S2YK00</accession>
<dbReference type="OrthoDB" id="1938010at2759"/>
<dbReference type="PANTHER" id="PTHR36756">
    <property type="entry name" value="EXPRESSED PROTEIN"/>
    <property type="match status" value="1"/>
</dbReference>
<evidence type="ECO:0000313" key="2">
    <source>
        <dbReference type="Proteomes" id="UP000087171"/>
    </source>
</evidence>
<dbReference type="KEGG" id="cam:101514170"/>
<dbReference type="eggNOG" id="ENOG502S3N7">
    <property type="taxonomic scope" value="Eukaryota"/>
</dbReference>
<evidence type="ECO:0000256" key="1">
    <source>
        <dbReference type="SAM" id="MobiDB-lite"/>
    </source>
</evidence>
<proteinExistence type="predicted"/>
<dbReference type="Proteomes" id="UP000087171">
    <property type="component" value="Chromosome Ca6"/>
</dbReference>
<sequence>MHKRQLPSWMMPKVDSNHGGNSGNVVETNFSTENGEIIAANVKKINQKKETSKRKSNSNAKCEVKGKKLNLDKQNESGDNITEKKKKKKINGSSDRAPRRTTKKHKNLEDRSHDSSHHVCQVQASSDDDIELTVEDLMAIAEQYIKDYEDKEPQETTSGRYEPKWQFPATTEAGTTHDSACENKKSSSLEREALYNSAPTTGEVIRTSTSLIGHPAQDMLDVFLGPLLRTTIEKEENWRRENLS</sequence>
<gene>
    <name evidence="3" type="primary">LOC101514170</name>
</gene>
<organism evidence="2 3">
    <name type="scientific">Cicer arietinum</name>
    <name type="common">Chickpea</name>
    <name type="synonym">Garbanzo</name>
    <dbReference type="NCBI Taxonomy" id="3827"/>
    <lineage>
        <taxon>Eukaryota</taxon>
        <taxon>Viridiplantae</taxon>
        <taxon>Streptophyta</taxon>
        <taxon>Embryophyta</taxon>
        <taxon>Tracheophyta</taxon>
        <taxon>Spermatophyta</taxon>
        <taxon>Magnoliopsida</taxon>
        <taxon>eudicotyledons</taxon>
        <taxon>Gunneridae</taxon>
        <taxon>Pentapetalae</taxon>
        <taxon>rosids</taxon>
        <taxon>fabids</taxon>
        <taxon>Fabales</taxon>
        <taxon>Fabaceae</taxon>
        <taxon>Papilionoideae</taxon>
        <taxon>50 kb inversion clade</taxon>
        <taxon>NPAAA clade</taxon>
        <taxon>Hologalegina</taxon>
        <taxon>IRL clade</taxon>
        <taxon>Cicereae</taxon>
        <taxon>Cicer</taxon>
    </lineage>
</organism>
<feature type="region of interest" description="Disordered" evidence="1">
    <location>
        <begin position="1"/>
        <end position="23"/>
    </location>
</feature>
<dbReference type="RefSeq" id="XP_073225816.1">
    <property type="nucleotide sequence ID" value="XM_073369715.1"/>
</dbReference>
<dbReference type="GeneID" id="101514170"/>
<dbReference type="RefSeq" id="XP_004505761.1">
    <property type="nucleotide sequence ID" value="XM_004505704.3"/>
</dbReference>
<protein>
    <submittedName>
        <fullName evidence="3">Uncharacterized protein LOC101514170</fullName>
    </submittedName>
</protein>
<feature type="region of interest" description="Disordered" evidence="1">
    <location>
        <begin position="46"/>
        <end position="124"/>
    </location>
</feature>
<reference evidence="3" key="2">
    <citation type="submission" date="2025-08" db="UniProtKB">
        <authorList>
            <consortium name="RefSeq"/>
        </authorList>
    </citation>
    <scope>IDENTIFICATION</scope>
    <source>
        <tissue evidence="3">Etiolated seedlings</tissue>
    </source>
</reference>
<feature type="compositionally biased region" description="Basic and acidic residues" evidence="1">
    <location>
        <begin position="107"/>
        <end position="117"/>
    </location>
</feature>
<name>A0A1S2YK00_CICAR</name>
<dbReference type="PaxDb" id="3827-XP_004505761.1"/>